<feature type="compositionally biased region" description="Low complexity" evidence="1">
    <location>
        <begin position="107"/>
        <end position="130"/>
    </location>
</feature>
<name>A0A2S6ZFM8_9XANT</name>
<keyword evidence="3" id="KW-1185">Reference proteome</keyword>
<evidence type="ECO:0000313" key="3">
    <source>
        <dbReference type="Proteomes" id="UP000239898"/>
    </source>
</evidence>
<evidence type="ECO:0000313" key="2">
    <source>
        <dbReference type="EMBL" id="PPT90950.1"/>
    </source>
</evidence>
<dbReference type="EMBL" id="MIGX01000039">
    <property type="protein sequence ID" value="PPT90950.1"/>
    <property type="molecule type" value="Genomic_DNA"/>
</dbReference>
<protein>
    <submittedName>
        <fullName evidence="2">Uncharacterized protein</fullName>
    </submittedName>
</protein>
<dbReference type="AlphaFoldDB" id="A0A2S6ZFM8"/>
<reference evidence="2 3" key="1">
    <citation type="submission" date="2016-08" db="EMBL/GenBank/DDBJ databases">
        <title>Evolution of the type three secretion system and type three effector repertoires in Xanthomonas.</title>
        <authorList>
            <person name="Merda D."/>
            <person name="Briand M."/>
            <person name="Bosis E."/>
            <person name="Rousseau C."/>
            <person name="Portier P."/>
            <person name="Jacques M.-A."/>
            <person name="Fischer-Le Saux M."/>
        </authorList>
    </citation>
    <scope>NUCLEOTIDE SEQUENCE [LARGE SCALE GENOMIC DNA]</scope>
    <source>
        <strain evidence="2 3">CFBP 4691</strain>
    </source>
</reference>
<proteinExistence type="predicted"/>
<gene>
    <name evidence="2" type="ORF">XthCFBP4691_09830</name>
</gene>
<evidence type="ECO:0000256" key="1">
    <source>
        <dbReference type="SAM" id="MobiDB-lite"/>
    </source>
</evidence>
<organism evidence="2 3">
    <name type="scientific">Xanthomonas theicola</name>
    <dbReference type="NCBI Taxonomy" id="56464"/>
    <lineage>
        <taxon>Bacteria</taxon>
        <taxon>Pseudomonadati</taxon>
        <taxon>Pseudomonadota</taxon>
        <taxon>Gammaproteobacteria</taxon>
        <taxon>Lysobacterales</taxon>
        <taxon>Lysobacteraceae</taxon>
        <taxon>Xanthomonas</taxon>
    </lineage>
</organism>
<comment type="caution">
    <text evidence="2">The sequence shown here is derived from an EMBL/GenBank/DDBJ whole genome shotgun (WGS) entry which is preliminary data.</text>
</comment>
<sequence length="130" mass="13573">MSSSCRVRPVPLLTCAVFVSLRDRAASLNASAELELGASQIQAADGLLHDAIGVLASLPNKAPPPASESGGGGAPMRIWRRWHNGSATQKRAHGNYAPRKPTPNRWPPSQGRAGSASGSSMPSCSCSRRS</sequence>
<feature type="region of interest" description="Disordered" evidence="1">
    <location>
        <begin position="59"/>
        <end position="130"/>
    </location>
</feature>
<accession>A0A2S6ZFM8</accession>
<dbReference type="Proteomes" id="UP000239898">
    <property type="component" value="Unassembled WGS sequence"/>
</dbReference>
<dbReference type="RefSeq" id="WP_128420251.1">
    <property type="nucleotide sequence ID" value="NZ_CP049017.1"/>
</dbReference>